<gene>
    <name evidence="1" type="ORF">SVUK_LOCUS15306</name>
</gene>
<reference evidence="1 2" key="1">
    <citation type="submission" date="2018-11" db="EMBL/GenBank/DDBJ databases">
        <authorList>
            <consortium name="Pathogen Informatics"/>
        </authorList>
    </citation>
    <scope>NUCLEOTIDE SEQUENCE [LARGE SCALE GENOMIC DNA]</scope>
</reference>
<sequence>MLMVYWRNSFSCFDIIFSPCSTWILEGATFHQLSEVSALLETAGIRKNKKTSKPKKALKYPQCLHLLECLQCPNFREALTSGILG</sequence>
<proteinExistence type="predicted"/>
<evidence type="ECO:0000313" key="1">
    <source>
        <dbReference type="EMBL" id="VDM80308.1"/>
    </source>
</evidence>
<dbReference type="Proteomes" id="UP000270094">
    <property type="component" value="Unassembled WGS sequence"/>
</dbReference>
<keyword evidence="2" id="KW-1185">Reference proteome</keyword>
<dbReference type="AlphaFoldDB" id="A0A3P7LM83"/>
<dbReference type="EMBL" id="UYYB01108129">
    <property type="protein sequence ID" value="VDM80308.1"/>
    <property type="molecule type" value="Genomic_DNA"/>
</dbReference>
<protein>
    <submittedName>
        <fullName evidence="1">Uncharacterized protein</fullName>
    </submittedName>
</protein>
<name>A0A3P7LM83_STRVU</name>
<evidence type="ECO:0000313" key="2">
    <source>
        <dbReference type="Proteomes" id="UP000270094"/>
    </source>
</evidence>
<organism evidence="1 2">
    <name type="scientific">Strongylus vulgaris</name>
    <name type="common">Blood worm</name>
    <dbReference type="NCBI Taxonomy" id="40348"/>
    <lineage>
        <taxon>Eukaryota</taxon>
        <taxon>Metazoa</taxon>
        <taxon>Ecdysozoa</taxon>
        <taxon>Nematoda</taxon>
        <taxon>Chromadorea</taxon>
        <taxon>Rhabditida</taxon>
        <taxon>Rhabditina</taxon>
        <taxon>Rhabditomorpha</taxon>
        <taxon>Strongyloidea</taxon>
        <taxon>Strongylidae</taxon>
        <taxon>Strongylus</taxon>
    </lineage>
</organism>
<accession>A0A3P7LM83</accession>